<dbReference type="AlphaFoldDB" id="A0A3M7RZ12"/>
<feature type="transmembrane region" description="Helical" evidence="2">
    <location>
        <begin position="86"/>
        <end position="107"/>
    </location>
</feature>
<dbReference type="Gene3D" id="1.20.1250.20">
    <property type="entry name" value="MFS general substrate transporter like domains"/>
    <property type="match status" value="1"/>
</dbReference>
<dbReference type="PANTHER" id="PTHR11328">
    <property type="entry name" value="MAJOR FACILITATOR SUPERFAMILY DOMAIN-CONTAINING PROTEIN"/>
    <property type="match status" value="1"/>
</dbReference>
<feature type="transmembrane region" description="Helical" evidence="2">
    <location>
        <begin position="301"/>
        <end position="319"/>
    </location>
</feature>
<dbReference type="SUPFAM" id="SSF103473">
    <property type="entry name" value="MFS general substrate transporter"/>
    <property type="match status" value="1"/>
</dbReference>
<feature type="transmembrane region" description="Helical" evidence="2">
    <location>
        <begin position="49"/>
        <end position="74"/>
    </location>
</feature>
<dbReference type="GO" id="GO:0005886">
    <property type="term" value="C:plasma membrane"/>
    <property type="evidence" value="ECO:0007669"/>
    <property type="project" value="TreeGrafter"/>
</dbReference>
<organism evidence="3 4">
    <name type="scientific">Brachionus plicatilis</name>
    <name type="common">Marine rotifer</name>
    <name type="synonym">Brachionus muelleri</name>
    <dbReference type="NCBI Taxonomy" id="10195"/>
    <lineage>
        <taxon>Eukaryota</taxon>
        <taxon>Metazoa</taxon>
        <taxon>Spiralia</taxon>
        <taxon>Gnathifera</taxon>
        <taxon>Rotifera</taxon>
        <taxon>Eurotatoria</taxon>
        <taxon>Monogononta</taxon>
        <taxon>Pseudotrocha</taxon>
        <taxon>Ploima</taxon>
        <taxon>Brachionidae</taxon>
        <taxon>Brachionus</taxon>
    </lineage>
</organism>
<evidence type="ECO:0000256" key="1">
    <source>
        <dbReference type="ARBA" id="ARBA00008335"/>
    </source>
</evidence>
<accession>A0A3M7RZ12</accession>
<dbReference type="GO" id="GO:0008643">
    <property type="term" value="P:carbohydrate transport"/>
    <property type="evidence" value="ECO:0007669"/>
    <property type="project" value="InterPro"/>
</dbReference>
<dbReference type="GO" id="GO:0015293">
    <property type="term" value="F:symporter activity"/>
    <property type="evidence" value="ECO:0007669"/>
    <property type="project" value="InterPro"/>
</dbReference>
<dbReference type="InterPro" id="IPR039672">
    <property type="entry name" value="MFS_2"/>
</dbReference>
<evidence type="ECO:0000313" key="3">
    <source>
        <dbReference type="EMBL" id="RNA28585.1"/>
    </source>
</evidence>
<dbReference type="OrthoDB" id="197206at2759"/>
<reference evidence="3 4" key="1">
    <citation type="journal article" date="2018" name="Sci. Rep.">
        <title>Genomic signatures of local adaptation to the degree of environmental predictability in rotifers.</title>
        <authorList>
            <person name="Franch-Gras L."/>
            <person name="Hahn C."/>
            <person name="Garcia-Roger E.M."/>
            <person name="Carmona M.J."/>
            <person name="Serra M."/>
            <person name="Gomez A."/>
        </authorList>
    </citation>
    <scope>NUCLEOTIDE SEQUENCE [LARGE SCALE GENOMIC DNA]</scope>
    <source>
        <strain evidence="3">HYR1</strain>
    </source>
</reference>
<feature type="transmembrane region" description="Helical" evidence="2">
    <location>
        <begin position="245"/>
        <end position="267"/>
    </location>
</feature>
<name>A0A3M7RZ12_BRAPC</name>
<comment type="similarity">
    <text evidence="1">Belongs to the major facilitator superfamily.</text>
</comment>
<gene>
    <name evidence="3" type="ORF">BpHYR1_027485</name>
</gene>
<dbReference type="STRING" id="10195.A0A3M7RZ12"/>
<comment type="caution">
    <text evidence="3">The sequence shown here is derived from an EMBL/GenBank/DDBJ whole genome shotgun (WGS) entry which is preliminary data.</text>
</comment>
<dbReference type="Pfam" id="PF13347">
    <property type="entry name" value="MFS_2"/>
    <property type="match status" value="1"/>
</dbReference>
<dbReference type="EMBL" id="REGN01002362">
    <property type="protein sequence ID" value="RNA28585.1"/>
    <property type="molecule type" value="Genomic_DNA"/>
</dbReference>
<keyword evidence="2" id="KW-0472">Membrane</keyword>
<evidence type="ECO:0000256" key="2">
    <source>
        <dbReference type="SAM" id="Phobius"/>
    </source>
</evidence>
<feature type="transmembrane region" description="Helical" evidence="2">
    <location>
        <begin position="188"/>
        <end position="208"/>
    </location>
</feature>
<sequence length="335" mass="38594">MRDIDKVKSVSDVQFSLQDNDVNIINIKPSFKDYKETNNENDLTRFQKVCFGLAGLPYQAYFCAIGVFTTVYLLNNAGLPPEKTTYILFISRIIDALTDPIYGLLVNKTKLTRFGKMKPWIAVAIPLCSIAYIMMWYAPTGFSQNQLFVWYTFWHSFQFTVITGIRIPHTAMTMYLSHSKQEREAITVYRMGFEMIGLLLALVIQGPFVSGDSNCIKLNETQFDFDNKTNQTNIDILSNWDQYKYTYIAIVMTVVFLAGSLPIVIFVNEKPELIKVVDKKEDKKKKISTFKELTRMFTFKPYLLIIGSTIMTTSSIQIIQSNLQLYFEYGYTAIK</sequence>
<evidence type="ECO:0000313" key="4">
    <source>
        <dbReference type="Proteomes" id="UP000276133"/>
    </source>
</evidence>
<dbReference type="PANTHER" id="PTHR11328:SF24">
    <property type="entry name" value="MAJOR FACILITATOR SUPERFAMILY (MFS) PROFILE DOMAIN-CONTAINING PROTEIN"/>
    <property type="match status" value="1"/>
</dbReference>
<keyword evidence="2" id="KW-1133">Transmembrane helix</keyword>
<proteinExistence type="inferred from homology"/>
<feature type="transmembrane region" description="Helical" evidence="2">
    <location>
        <begin position="149"/>
        <end position="167"/>
    </location>
</feature>
<feature type="transmembrane region" description="Helical" evidence="2">
    <location>
        <begin position="119"/>
        <end position="137"/>
    </location>
</feature>
<feature type="non-terminal residue" evidence="3">
    <location>
        <position position="335"/>
    </location>
</feature>
<keyword evidence="4" id="KW-1185">Reference proteome</keyword>
<dbReference type="InterPro" id="IPR036259">
    <property type="entry name" value="MFS_trans_sf"/>
</dbReference>
<keyword evidence="2" id="KW-0812">Transmembrane</keyword>
<dbReference type="Proteomes" id="UP000276133">
    <property type="component" value="Unassembled WGS sequence"/>
</dbReference>
<protein>
    <submittedName>
        <fullName evidence="3">Sodium-dependent lysophosphatidylcholine symporter 1-B-like</fullName>
    </submittedName>
</protein>